<dbReference type="InterPro" id="IPR011050">
    <property type="entry name" value="Pectin_lyase_fold/virulence"/>
</dbReference>
<organism evidence="1 2">
    <name type="scientific">Hallella mizrahii</name>
    <dbReference type="NCBI Taxonomy" id="2606637"/>
    <lineage>
        <taxon>Bacteria</taxon>
        <taxon>Pseudomonadati</taxon>
        <taxon>Bacteroidota</taxon>
        <taxon>Bacteroidia</taxon>
        <taxon>Bacteroidales</taxon>
        <taxon>Prevotellaceae</taxon>
        <taxon>Hallella</taxon>
    </lineage>
</organism>
<proteinExistence type="predicted"/>
<gene>
    <name evidence="1" type="ORF">FYJ73_03460</name>
</gene>
<comment type="caution">
    <text evidence="1">The sequence shown here is derived from an EMBL/GenBank/DDBJ whole genome shotgun (WGS) entry which is preliminary data.</text>
</comment>
<keyword evidence="2" id="KW-1185">Reference proteome</keyword>
<dbReference type="NCBIfam" id="NF041518">
    <property type="entry name" value="choice_anch_Q"/>
    <property type="match status" value="1"/>
</dbReference>
<dbReference type="AlphaFoldDB" id="A0A7K0KCS8"/>
<dbReference type="SUPFAM" id="SSF51126">
    <property type="entry name" value="Pectin lyase-like"/>
    <property type="match status" value="1"/>
</dbReference>
<name>A0A7K0KCS8_9BACT</name>
<dbReference type="EMBL" id="VUNG01000005">
    <property type="protein sequence ID" value="MST83741.1"/>
    <property type="molecule type" value="Genomic_DNA"/>
</dbReference>
<evidence type="ECO:0000313" key="2">
    <source>
        <dbReference type="Proteomes" id="UP000438914"/>
    </source>
</evidence>
<sequence>MDLLLCMLMVVVTAACTNDDDFVASSASRVTFSADTIRFDTVFANVPSTTKSVWVYNHSDENIRFQNVSTGRASQTGFRVNVDGIYLGAENNYQSGDIELRKDDSLRVFVELTAPKASSDSPTLTEDDLVFSLGDGAEQKIHLNAYTWNAIMARNMVVSRDTTINSQGRPLVIYGGIRVDSAATLKIAAGQTLYFHGDAGMDVYGTLIAQGNDHQPITLRGDRIDRMFDYLPYDRVPGQWKGVHIHTSSYGNQFEYTDIHSAFDGVVLDSSDVNKLKLTASQMTIHNCQGTGLKTTNCNIVLSNAQITNTLSDCVEVDGGVVEINNSTLAQFYPFDGNRGYALHFSANHPLTKLNVTNSLITGYADDLISGERPKDEAKPFNFDFEDCVLRTPKPTTADSVYFKNIIYEDVKDTTIYGEKNFVKIDADKQYYDFHLSKISAAVDKANAKTARPIDRDGVKRDELPDIGAYEYRKEGSN</sequence>
<reference evidence="1 2" key="1">
    <citation type="submission" date="2019-08" db="EMBL/GenBank/DDBJ databases">
        <title>In-depth cultivation of the pig gut microbiome towards novel bacterial diversity and tailored functional studies.</title>
        <authorList>
            <person name="Wylensek D."/>
            <person name="Hitch T.C.A."/>
            <person name="Clavel T."/>
        </authorList>
    </citation>
    <scope>NUCLEOTIDE SEQUENCE [LARGE SCALE GENOMIC DNA]</scope>
    <source>
        <strain evidence="1 2">LKV-178-WT-2A</strain>
    </source>
</reference>
<dbReference type="Proteomes" id="UP000438914">
    <property type="component" value="Unassembled WGS sequence"/>
</dbReference>
<protein>
    <submittedName>
        <fullName evidence="1">Right-handed parallel beta-helix repeat-containing protein</fullName>
    </submittedName>
</protein>
<dbReference type="InterPro" id="IPR059226">
    <property type="entry name" value="Choice_anch_Q_dom"/>
</dbReference>
<evidence type="ECO:0000313" key="1">
    <source>
        <dbReference type="EMBL" id="MST83741.1"/>
    </source>
</evidence>
<accession>A0A7K0KCS8</accession>